<reference evidence="2" key="1">
    <citation type="journal article" date="2019" name="bioRxiv">
        <title>The Genome of the Zebra Mussel, Dreissena polymorpha: A Resource for Invasive Species Research.</title>
        <authorList>
            <person name="McCartney M.A."/>
            <person name="Auch B."/>
            <person name="Kono T."/>
            <person name="Mallez S."/>
            <person name="Zhang Y."/>
            <person name="Obille A."/>
            <person name="Becker A."/>
            <person name="Abrahante J.E."/>
            <person name="Garbe J."/>
            <person name="Badalamenti J.P."/>
            <person name="Herman A."/>
            <person name="Mangelson H."/>
            <person name="Liachko I."/>
            <person name="Sullivan S."/>
            <person name="Sone E.D."/>
            <person name="Koren S."/>
            <person name="Silverstein K.A.T."/>
            <person name="Beckman K.B."/>
            <person name="Gohl D.M."/>
        </authorList>
    </citation>
    <scope>NUCLEOTIDE SEQUENCE</scope>
    <source>
        <strain evidence="2">Duluth1</strain>
        <tissue evidence="2">Whole animal</tissue>
    </source>
</reference>
<feature type="compositionally biased region" description="Basic residues" evidence="1">
    <location>
        <begin position="44"/>
        <end position="56"/>
    </location>
</feature>
<organism evidence="2 3">
    <name type="scientific">Dreissena polymorpha</name>
    <name type="common">Zebra mussel</name>
    <name type="synonym">Mytilus polymorpha</name>
    <dbReference type="NCBI Taxonomy" id="45954"/>
    <lineage>
        <taxon>Eukaryota</taxon>
        <taxon>Metazoa</taxon>
        <taxon>Spiralia</taxon>
        <taxon>Lophotrochozoa</taxon>
        <taxon>Mollusca</taxon>
        <taxon>Bivalvia</taxon>
        <taxon>Autobranchia</taxon>
        <taxon>Heteroconchia</taxon>
        <taxon>Euheterodonta</taxon>
        <taxon>Imparidentia</taxon>
        <taxon>Neoheterodontei</taxon>
        <taxon>Myida</taxon>
        <taxon>Dreissenoidea</taxon>
        <taxon>Dreissenidae</taxon>
        <taxon>Dreissena</taxon>
    </lineage>
</organism>
<evidence type="ECO:0000313" key="3">
    <source>
        <dbReference type="Proteomes" id="UP000828390"/>
    </source>
</evidence>
<feature type="compositionally biased region" description="Acidic residues" evidence="1">
    <location>
        <begin position="80"/>
        <end position="89"/>
    </location>
</feature>
<evidence type="ECO:0000256" key="1">
    <source>
        <dbReference type="SAM" id="MobiDB-lite"/>
    </source>
</evidence>
<proteinExistence type="predicted"/>
<evidence type="ECO:0000313" key="2">
    <source>
        <dbReference type="EMBL" id="KAH3741211.1"/>
    </source>
</evidence>
<accession>A0A9D4D8L9</accession>
<keyword evidence="3" id="KW-1185">Reference proteome</keyword>
<sequence length="98" mass="10753">MLPAAPKCAQPEVVANEQPMAQESAKSAVPKTGKPTELKPAQPARRRSSSQKKRQMKRDAPPGEPKVTQPVERLPSQSETEMDRDDNEDGNMNTDSRG</sequence>
<feature type="region of interest" description="Disordered" evidence="1">
    <location>
        <begin position="1"/>
        <end position="98"/>
    </location>
</feature>
<dbReference type="AlphaFoldDB" id="A0A9D4D8L9"/>
<protein>
    <submittedName>
        <fullName evidence="2">Uncharacterized protein</fullName>
    </submittedName>
</protein>
<reference evidence="2" key="2">
    <citation type="submission" date="2020-11" db="EMBL/GenBank/DDBJ databases">
        <authorList>
            <person name="McCartney M.A."/>
            <person name="Auch B."/>
            <person name="Kono T."/>
            <person name="Mallez S."/>
            <person name="Becker A."/>
            <person name="Gohl D.M."/>
            <person name="Silverstein K.A.T."/>
            <person name="Koren S."/>
            <person name="Bechman K.B."/>
            <person name="Herman A."/>
            <person name="Abrahante J.E."/>
            <person name="Garbe J."/>
        </authorList>
    </citation>
    <scope>NUCLEOTIDE SEQUENCE</scope>
    <source>
        <strain evidence="2">Duluth1</strain>
        <tissue evidence="2">Whole animal</tissue>
    </source>
</reference>
<gene>
    <name evidence="2" type="ORF">DPMN_047931</name>
</gene>
<dbReference type="Proteomes" id="UP000828390">
    <property type="component" value="Unassembled WGS sequence"/>
</dbReference>
<comment type="caution">
    <text evidence="2">The sequence shown here is derived from an EMBL/GenBank/DDBJ whole genome shotgun (WGS) entry which is preliminary data.</text>
</comment>
<name>A0A9D4D8L9_DREPO</name>
<dbReference type="EMBL" id="JAIWYP010000011">
    <property type="protein sequence ID" value="KAH3741211.1"/>
    <property type="molecule type" value="Genomic_DNA"/>
</dbReference>